<keyword evidence="8" id="KW-0547">Nucleotide-binding</keyword>
<keyword evidence="14" id="KW-0175">Coiled coil</keyword>
<dbReference type="EC" id="2.7.13.3" evidence="3"/>
<organism evidence="18 19">
    <name type="scientific">Lysinibacillus louembei</name>
    <dbReference type="NCBI Taxonomy" id="1470088"/>
    <lineage>
        <taxon>Bacteria</taxon>
        <taxon>Bacillati</taxon>
        <taxon>Bacillota</taxon>
        <taxon>Bacilli</taxon>
        <taxon>Bacillales</taxon>
        <taxon>Bacillaceae</taxon>
        <taxon>Lysinibacillus</taxon>
    </lineage>
</organism>
<feature type="domain" description="HAMP" evidence="17">
    <location>
        <begin position="199"/>
        <end position="254"/>
    </location>
</feature>
<keyword evidence="19" id="KW-1185">Reference proteome</keyword>
<evidence type="ECO:0000256" key="3">
    <source>
        <dbReference type="ARBA" id="ARBA00012438"/>
    </source>
</evidence>
<keyword evidence="12" id="KW-0902">Two-component regulatory system</keyword>
<evidence type="ECO:0000256" key="14">
    <source>
        <dbReference type="SAM" id="Coils"/>
    </source>
</evidence>
<dbReference type="PROSITE" id="PS50885">
    <property type="entry name" value="HAMP"/>
    <property type="match status" value="1"/>
</dbReference>
<dbReference type="EMBL" id="CP137624">
    <property type="protein sequence ID" value="WPK13142.1"/>
    <property type="molecule type" value="Genomic_DNA"/>
</dbReference>
<dbReference type="Gene3D" id="3.30.565.10">
    <property type="entry name" value="Histidine kinase-like ATPase, C-terminal domain"/>
    <property type="match status" value="1"/>
</dbReference>
<evidence type="ECO:0000256" key="11">
    <source>
        <dbReference type="ARBA" id="ARBA00022989"/>
    </source>
</evidence>
<dbReference type="GO" id="GO:0016301">
    <property type="term" value="F:kinase activity"/>
    <property type="evidence" value="ECO:0007669"/>
    <property type="project" value="UniProtKB-KW"/>
</dbReference>
<evidence type="ECO:0000256" key="9">
    <source>
        <dbReference type="ARBA" id="ARBA00022777"/>
    </source>
</evidence>
<keyword evidence="6" id="KW-0808">Transferase</keyword>
<comment type="subcellular location">
    <subcellularLocation>
        <location evidence="2">Cell membrane</location>
        <topology evidence="2">Multi-pass membrane protein</topology>
    </subcellularLocation>
</comment>
<feature type="domain" description="Histidine kinase" evidence="16">
    <location>
        <begin position="269"/>
        <end position="486"/>
    </location>
</feature>
<comment type="catalytic activity">
    <reaction evidence="1">
        <text>ATP + protein L-histidine = ADP + protein N-phospho-L-histidine.</text>
        <dbReference type="EC" id="2.7.13.3"/>
    </reaction>
</comment>
<keyword evidence="7 15" id="KW-0812">Transmembrane</keyword>
<dbReference type="Pfam" id="PF02518">
    <property type="entry name" value="HATPase_c"/>
    <property type="match status" value="1"/>
</dbReference>
<dbReference type="InterPro" id="IPR004358">
    <property type="entry name" value="Sig_transdc_His_kin-like_C"/>
</dbReference>
<dbReference type="CDD" id="cd00075">
    <property type="entry name" value="HATPase"/>
    <property type="match status" value="1"/>
</dbReference>
<dbReference type="InterPro" id="IPR005467">
    <property type="entry name" value="His_kinase_dom"/>
</dbReference>
<dbReference type="SMART" id="SM00388">
    <property type="entry name" value="HisKA"/>
    <property type="match status" value="1"/>
</dbReference>
<evidence type="ECO:0000256" key="2">
    <source>
        <dbReference type="ARBA" id="ARBA00004651"/>
    </source>
</evidence>
<dbReference type="Pfam" id="PF00512">
    <property type="entry name" value="HisKA"/>
    <property type="match status" value="1"/>
</dbReference>
<keyword evidence="9 18" id="KW-0418">Kinase</keyword>
<keyword evidence="5" id="KW-0597">Phosphoprotein</keyword>
<dbReference type="Gene3D" id="6.10.340.10">
    <property type="match status" value="1"/>
</dbReference>
<evidence type="ECO:0000256" key="1">
    <source>
        <dbReference type="ARBA" id="ARBA00000085"/>
    </source>
</evidence>
<evidence type="ECO:0000256" key="15">
    <source>
        <dbReference type="SAM" id="Phobius"/>
    </source>
</evidence>
<evidence type="ECO:0000256" key="13">
    <source>
        <dbReference type="ARBA" id="ARBA00023136"/>
    </source>
</evidence>
<dbReference type="InterPro" id="IPR003594">
    <property type="entry name" value="HATPase_dom"/>
</dbReference>
<evidence type="ECO:0000256" key="10">
    <source>
        <dbReference type="ARBA" id="ARBA00022840"/>
    </source>
</evidence>
<sequence length="486" mass="55555">MTIKRRFLISYIGGILIASVSLLAIISILFYVTTGAVPTPNTLYQEMTKQRSLSADEELAYVELRNVAKTDPDKIIHVEQDLAHNIQHFESKSLGVVIRKNEDIVYYSEGLVEKSLIAHFPQFDANNIETKGTIQNVGRLYRYIKFDFYFSDQTKGSILILKKENNLLEFMTRWGIVIILAIVCISVAGVVFMNYLLKKSIIFPLENLGEVMEELKEGELVAKPIERAEHTAKEIQQLTENFENMRDALIESIKEQRNLENNRKELIASISHDLKTPITSILGYVEGLQEGVADTQQKQEKYLQTIHTKSLALNHLIEELFLYSKLDAEAISFHYERINLVQFLQHIVEELQLMDRQLSIRMQTTEDCLYVAIDRMQMNRAIMNLIENSMKFKKDDEPLTILLDVYRDGSSIILRVVDNGQGIPKKQLPYVFDRFYRGEEARTTDTGGSGLGLAIVQQIIEKHGGNVQIQSKQMTGTIVSITLEEV</sequence>
<dbReference type="SMART" id="SM00387">
    <property type="entry name" value="HATPase_c"/>
    <property type="match status" value="1"/>
</dbReference>
<evidence type="ECO:0000313" key="18">
    <source>
        <dbReference type="EMBL" id="WPK13142.1"/>
    </source>
</evidence>
<keyword evidence="4" id="KW-1003">Cell membrane</keyword>
<name>A0ABZ0S5C2_9BACI</name>
<dbReference type="InterPro" id="IPR003660">
    <property type="entry name" value="HAMP_dom"/>
</dbReference>
<reference evidence="18 19" key="1">
    <citation type="submission" date="2023-09" db="EMBL/GenBank/DDBJ databases">
        <authorList>
            <person name="Page C.A."/>
            <person name="Perez-Diaz I.M."/>
        </authorList>
    </citation>
    <scope>NUCLEOTIDE SEQUENCE [LARGE SCALE GENOMIC DNA]</scope>
    <source>
        <strain evidence="18 19">Ll15</strain>
    </source>
</reference>
<evidence type="ECO:0000256" key="7">
    <source>
        <dbReference type="ARBA" id="ARBA00022692"/>
    </source>
</evidence>
<dbReference type="InterPro" id="IPR036890">
    <property type="entry name" value="HATPase_C_sf"/>
</dbReference>
<feature type="transmembrane region" description="Helical" evidence="15">
    <location>
        <begin position="174"/>
        <end position="197"/>
    </location>
</feature>
<dbReference type="SUPFAM" id="SSF55874">
    <property type="entry name" value="ATPase domain of HSP90 chaperone/DNA topoisomerase II/histidine kinase"/>
    <property type="match status" value="1"/>
</dbReference>
<keyword evidence="13 15" id="KW-0472">Membrane</keyword>
<accession>A0ABZ0S5C2</accession>
<dbReference type="Proteomes" id="UP001322664">
    <property type="component" value="Chromosome"/>
</dbReference>
<dbReference type="PRINTS" id="PR00344">
    <property type="entry name" value="BCTRLSENSOR"/>
</dbReference>
<evidence type="ECO:0000256" key="8">
    <source>
        <dbReference type="ARBA" id="ARBA00022741"/>
    </source>
</evidence>
<dbReference type="InterPro" id="IPR036097">
    <property type="entry name" value="HisK_dim/P_sf"/>
</dbReference>
<dbReference type="Gene3D" id="1.10.287.130">
    <property type="match status" value="1"/>
</dbReference>
<dbReference type="PANTHER" id="PTHR45528">
    <property type="entry name" value="SENSOR HISTIDINE KINASE CPXA"/>
    <property type="match status" value="1"/>
</dbReference>
<evidence type="ECO:0000256" key="4">
    <source>
        <dbReference type="ARBA" id="ARBA00022475"/>
    </source>
</evidence>
<dbReference type="PANTHER" id="PTHR45528:SF1">
    <property type="entry name" value="SENSOR HISTIDINE KINASE CPXA"/>
    <property type="match status" value="1"/>
</dbReference>
<dbReference type="SMART" id="SM00304">
    <property type="entry name" value="HAMP"/>
    <property type="match status" value="1"/>
</dbReference>
<evidence type="ECO:0000259" key="17">
    <source>
        <dbReference type="PROSITE" id="PS50885"/>
    </source>
</evidence>
<keyword evidence="10" id="KW-0067">ATP-binding</keyword>
<evidence type="ECO:0000256" key="6">
    <source>
        <dbReference type="ARBA" id="ARBA00022679"/>
    </source>
</evidence>
<feature type="coiled-coil region" evidence="14">
    <location>
        <begin position="225"/>
        <end position="262"/>
    </location>
</feature>
<gene>
    <name evidence="18" type="ORF">R6U77_05490</name>
</gene>
<dbReference type="PROSITE" id="PS50109">
    <property type="entry name" value="HIS_KIN"/>
    <property type="match status" value="1"/>
</dbReference>
<evidence type="ECO:0000313" key="19">
    <source>
        <dbReference type="Proteomes" id="UP001322664"/>
    </source>
</evidence>
<dbReference type="InterPro" id="IPR050398">
    <property type="entry name" value="HssS/ArlS-like"/>
</dbReference>
<evidence type="ECO:0000256" key="5">
    <source>
        <dbReference type="ARBA" id="ARBA00022553"/>
    </source>
</evidence>
<evidence type="ECO:0000259" key="16">
    <source>
        <dbReference type="PROSITE" id="PS50109"/>
    </source>
</evidence>
<dbReference type="InterPro" id="IPR003661">
    <property type="entry name" value="HisK_dim/P_dom"/>
</dbReference>
<evidence type="ECO:0000256" key="12">
    <source>
        <dbReference type="ARBA" id="ARBA00023012"/>
    </source>
</evidence>
<keyword evidence="11 15" id="KW-1133">Transmembrane helix</keyword>
<dbReference type="SUPFAM" id="SSF47384">
    <property type="entry name" value="Homodimeric domain of signal transducing histidine kinase"/>
    <property type="match status" value="1"/>
</dbReference>
<protein>
    <recommendedName>
        <fullName evidence="3">histidine kinase</fullName>
        <ecNumber evidence="3">2.7.13.3</ecNumber>
    </recommendedName>
</protein>
<dbReference type="RefSeq" id="WP_319837743.1">
    <property type="nucleotide sequence ID" value="NZ_CP137624.1"/>
</dbReference>
<dbReference type="CDD" id="cd00082">
    <property type="entry name" value="HisKA"/>
    <property type="match status" value="1"/>
</dbReference>
<proteinExistence type="predicted"/>
<feature type="transmembrane region" description="Helical" evidence="15">
    <location>
        <begin position="7"/>
        <end position="32"/>
    </location>
</feature>